<proteinExistence type="inferred from homology"/>
<comment type="function">
    <text evidence="6">Negative regulator of sigma-B activity. Phosphorylates and inactivates its specific antagonist protein, RsbV. Upon phosphorylation of RsbV, RsbW is released and binds to sigma-B, thereby blocking its ability to form an RNA polymerase holoenzyme (E-sigma-B).</text>
</comment>
<dbReference type="InterPro" id="IPR010193">
    <property type="entry name" value="RsbW"/>
</dbReference>
<dbReference type="NCBIfam" id="TIGR01924">
    <property type="entry name" value="rsbW_low_gc"/>
    <property type="match status" value="1"/>
</dbReference>
<evidence type="ECO:0000313" key="8">
    <source>
        <dbReference type="EMBL" id="GEN32325.1"/>
    </source>
</evidence>
<dbReference type="AlphaFoldDB" id="A0A511V0A5"/>
<dbReference type="Gene3D" id="3.30.565.10">
    <property type="entry name" value="Histidine kinase-like ATPase, C-terminal domain"/>
    <property type="match status" value="1"/>
</dbReference>
<dbReference type="SUPFAM" id="SSF55874">
    <property type="entry name" value="ATPase domain of HSP90 chaperone/DNA topoisomerase II/histidine kinase"/>
    <property type="match status" value="1"/>
</dbReference>
<reference evidence="8 9" key="1">
    <citation type="submission" date="2019-07" db="EMBL/GenBank/DDBJ databases">
        <title>Whole genome shotgun sequence of Cerasibacillus quisquiliarum NBRC 102429.</title>
        <authorList>
            <person name="Hosoyama A."/>
            <person name="Uohara A."/>
            <person name="Ohji S."/>
            <person name="Ichikawa N."/>
        </authorList>
    </citation>
    <scope>NUCLEOTIDE SEQUENCE [LARGE SCALE GENOMIC DNA]</scope>
    <source>
        <strain evidence="8 9">NBRC 102429</strain>
    </source>
</reference>
<evidence type="ECO:0000256" key="1">
    <source>
        <dbReference type="ARBA" id="ARBA00022527"/>
    </source>
</evidence>
<evidence type="ECO:0000256" key="3">
    <source>
        <dbReference type="ARBA" id="ARBA00022741"/>
    </source>
</evidence>
<dbReference type="EMBL" id="BJXW01000037">
    <property type="protein sequence ID" value="GEN32325.1"/>
    <property type="molecule type" value="Genomic_DNA"/>
</dbReference>
<dbReference type="InterPro" id="IPR050267">
    <property type="entry name" value="Anti-sigma-factor_SerPK"/>
</dbReference>
<name>A0A511V0A5_9BACI</name>
<keyword evidence="1 6" id="KW-0723">Serine/threonine-protein kinase</keyword>
<dbReference type="InterPro" id="IPR003594">
    <property type="entry name" value="HATPase_dom"/>
</dbReference>
<comment type="catalytic activity">
    <reaction evidence="6">
        <text>L-threonyl-[protein] + ATP = O-phospho-L-threonyl-[protein] + ADP + H(+)</text>
        <dbReference type="Rhea" id="RHEA:46608"/>
        <dbReference type="Rhea" id="RHEA-COMP:11060"/>
        <dbReference type="Rhea" id="RHEA-COMP:11605"/>
        <dbReference type="ChEBI" id="CHEBI:15378"/>
        <dbReference type="ChEBI" id="CHEBI:30013"/>
        <dbReference type="ChEBI" id="CHEBI:30616"/>
        <dbReference type="ChEBI" id="CHEBI:61977"/>
        <dbReference type="ChEBI" id="CHEBI:456216"/>
        <dbReference type="EC" id="2.7.11.1"/>
    </reaction>
</comment>
<feature type="domain" description="Histidine kinase/HSP90-like ATPase" evidence="7">
    <location>
        <begin position="11"/>
        <end position="140"/>
    </location>
</feature>
<sequence length="162" mass="18116">MKAFDFVEMRIPAKAEYVGVVRLTVSGIASRMGFSYDDIEDLKIAISEAITNTVEHAYNDKVIGEVHIGFGIYDNRLEIIVSDHGESFKFEDIKEKIGPYESLESIMTLREGGFGLFLIDALMDKVEINNDYGVLVLMTKYKNETEVDDDGNEISATSVSLD</sequence>
<evidence type="ECO:0000256" key="2">
    <source>
        <dbReference type="ARBA" id="ARBA00022679"/>
    </source>
</evidence>
<evidence type="ECO:0000256" key="5">
    <source>
        <dbReference type="ARBA" id="ARBA00022840"/>
    </source>
</evidence>
<evidence type="ECO:0000313" key="9">
    <source>
        <dbReference type="Proteomes" id="UP000321491"/>
    </source>
</evidence>
<dbReference type="CDD" id="cd16936">
    <property type="entry name" value="HATPase_RsbW-like"/>
    <property type="match status" value="1"/>
</dbReference>
<keyword evidence="5 6" id="KW-0067">ATP-binding</keyword>
<dbReference type="HAMAP" id="MF_00638">
    <property type="entry name" value="Anti_sigma_B"/>
    <property type="match status" value="1"/>
</dbReference>
<dbReference type="NCBIfam" id="NF003144">
    <property type="entry name" value="PRK04069.1"/>
    <property type="match status" value="1"/>
</dbReference>
<dbReference type="RefSeq" id="WP_146938679.1">
    <property type="nucleotide sequence ID" value="NZ_BJXW01000037.1"/>
</dbReference>
<comment type="caution">
    <text evidence="8">The sequence shown here is derived from an EMBL/GenBank/DDBJ whole genome shotgun (WGS) entry which is preliminary data.</text>
</comment>
<dbReference type="InterPro" id="IPR036890">
    <property type="entry name" value="HATPase_C_sf"/>
</dbReference>
<dbReference type="PANTHER" id="PTHR35526">
    <property type="entry name" value="ANTI-SIGMA-F FACTOR RSBW-RELATED"/>
    <property type="match status" value="1"/>
</dbReference>
<protein>
    <recommendedName>
        <fullName evidence="6">Serine-protein kinase RsbW</fullName>
        <ecNumber evidence="6">2.7.11.1</ecNumber>
    </recommendedName>
    <alternativeName>
        <fullName evidence="6">Anti-sigma-B factor</fullName>
    </alternativeName>
    <alternativeName>
        <fullName evidence="6">Sigma-B negative effector RsbW</fullName>
    </alternativeName>
</protein>
<dbReference type="GO" id="GO:0106310">
    <property type="term" value="F:protein serine kinase activity"/>
    <property type="evidence" value="ECO:0007669"/>
    <property type="project" value="RHEA"/>
</dbReference>
<keyword evidence="9" id="KW-1185">Reference proteome</keyword>
<keyword evidence="2 6" id="KW-0808">Transferase</keyword>
<comment type="catalytic activity">
    <reaction evidence="6">
        <text>L-seryl-[protein] + ATP = O-phospho-L-seryl-[protein] + ADP + H(+)</text>
        <dbReference type="Rhea" id="RHEA:17989"/>
        <dbReference type="Rhea" id="RHEA-COMP:9863"/>
        <dbReference type="Rhea" id="RHEA-COMP:11604"/>
        <dbReference type="ChEBI" id="CHEBI:15378"/>
        <dbReference type="ChEBI" id="CHEBI:29999"/>
        <dbReference type="ChEBI" id="CHEBI:30616"/>
        <dbReference type="ChEBI" id="CHEBI:83421"/>
        <dbReference type="ChEBI" id="CHEBI:456216"/>
        <dbReference type="EC" id="2.7.11.1"/>
    </reaction>
</comment>
<keyword evidence="3 6" id="KW-0547">Nucleotide-binding</keyword>
<evidence type="ECO:0000256" key="4">
    <source>
        <dbReference type="ARBA" id="ARBA00022777"/>
    </source>
</evidence>
<evidence type="ECO:0000259" key="7">
    <source>
        <dbReference type="Pfam" id="PF13581"/>
    </source>
</evidence>
<dbReference type="GO" id="GO:0005524">
    <property type="term" value="F:ATP binding"/>
    <property type="evidence" value="ECO:0007669"/>
    <property type="project" value="UniProtKB-KW"/>
</dbReference>
<dbReference type="GO" id="GO:0016989">
    <property type="term" value="F:sigma factor antagonist activity"/>
    <property type="evidence" value="ECO:0007669"/>
    <property type="project" value="InterPro"/>
</dbReference>
<dbReference type="OrthoDB" id="9798941at2"/>
<dbReference type="PANTHER" id="PTHR35526:SF9">
    <property type="entry name" value="SERINE-PROTEIN KINASE RSBW"/>
    <property type="match status" value="1"/>
</dbReference>
<dbReference type="Pfam" id="PF13581">
    <property type="entry name" value="HATPase_c_2"/>
    <property type="match status" value="1"/>
</dbReference>
<gene>
    <name evidence="6 8" type="primary">rsbW</name>
    <name evidence="8" type="ORF">CQU01_25630</name>
</gene>
<organism evidence="8 9">
    <name type="scientific">Cerasibacillus quisquiliarum</name>
    <dbReference type="NCBI Taxonomy" id="227865"/>
    <lineage>
        <taxon>Bacteria</taxon>
        <taxon>Bacillati</taxon>
        <taxon>Bacillota</taxon>
        <taxon>Bacilli</taxon>
        <taxon>Bacillales</taxon>
        <taxon>Bacillaceae</taxon>
        <taxon>Cerasibacillus</taxon>
    </lineage>
</organism>
<keyword evidence="4 6" id="KW-0418">Kinase</keyword>
<evidence type="ECO:0000256" key="6">
    <source>
        <dbReference type="HAMAP-Rule" id="MF_00638"/>
    </source>
</evidence>
<accession>A0A511V0A5</accession>
<dbReference type="Proteomes" id="UP000321491">
    <property type="component" value="Unassembled WGS sequence"/>
</dbReference>
<dbReference type="GO" id="GO:0004674">
    <property type="term" value="F:protein serine/threonine kinase activity"/>
    <property type="evidence" value="ECO:0007669"/>
    <property type="project" value="UniProtKB-KW"/>
</dbReference>
<comment type="similarity">
    <text evidence="6">Belongs to the anti-sigma-factor family.</text>
</comment>
<dbReference type="EC" id="2.7.11.1" evidence="6"/>